<accession>A0ABY4EAY4</accession>
<evidence type="ECO:0000313" key="6">
    <source>
        <dbReference type="Proteomes" id="UP000832034"/>
    </source>
</evidence>
<dbReference type="InterPro" id="IPR041492">
    <property type="entry name" value="HAD_2"/>
</dbReference>
<dbReference type="PANTHER" id="PTHR46193:SF10">
    <property type="entry name" value="6-PHOSPHOGLUCONATE PHOSPHATASE"/>
    <property type="match status" value="1"/>
</dbReference>
<protein>
    <submittedName>
        <fullName evidence="5">HAD family phosphatase</fullName>
    </submittedName>
</protein>
<dbReference type="InterPro" id="IPR051600">
    <property type="entry name" value="Beta-PGM-like"/>
</dbReference>
<dbReference type="Proteomes" id="UP000832034">
    <property type="component" value="Chromosome"/>
</dbReference>
<dbReference type="SFLD" id="SFLDG01129">
    <property type="entry name" value="C1.5:_HAD__Beta-PGM__Phosphata"/>
    <property type="match status" value="1"/>
</dbReference>
<dbReference type="EMBL" id="CP091512">
    <property type="protein sequence ID" value="UOO91728.1"/>
    <property type="molecule type" value="Genomic_DNA"/>
</dbReference>
<dbReference type="RefSeq" id="WP_019958675.1">
    <property type="nucleotide sequence ID" value="NZ_CP091512.1"/>
</dbReference>
<proteinExistence type="inferred from homology"/>
<dbReference type="InterPro" id="IPR006439">
    <property type="entry name" value="HAD-SF_hydro_IA"/>
</dbReference>
<comment type="similarity">
    <text evidence="2">Belongs to the HAD-like hydrolase superfamily. CbbY/CbbZ/Gph/YieH family.</text>
</comment>
<dbReference type="Pfam" id="PF13419">
    <property type="entry name" value="HAD_2"/>
    <property type="match status" value="1"/>
</dbReference>
<evidence type="ECO:0000256" key="4">
    <source>
        <dbReference type="ARBA" id="ARBA00022842"/>
    </source>
</evidence>
<reference evidence="5" key="2">
    <citation type="journal article" date="2022" name="Res Sq">
        <title>Evolution of multicellular longitudinally dividing oral cavity symbionts (Neisseriaceae).</title>
        <authorList>
            <person name="Nyongesa S."/>
            <person name="Weber P."/>
            <person name="Bernet E."/>
            <person name="Pullido F."/>
            <person name="Nieckarz M."/>
            <person name="Delaby M."/>
            <person name="Nieves C."/>
            <person name="Viehboeck T."/>
            <person name="Krause N."/>
            <person name="Rivera-Millot A."/>
            <person name="Nakamura A."/>
            <person name="Vischer N."/>
            <person name="VanNieuwenhze M."/>
            <person name="Brun Y."/>
            <person name="Cava F."/>
            <person name="Bulgheresi S."/>
            <person name="Veyrier F."/>
        </authorList>
    </citation>
    <scope>NUCLEOTIDE SEQUENCE</scope>
    <source>
        <strain evidence="5">SAG 1488-6</strain>
    </source>
</reference>
<keyword evidence="4" id="KW-0460">Magnesium</keyword>
<evidence type="ECO:0000256" key="1">
    <source>
        <dbReference type="ARBA" id="ARBA00001946"/>
    </source>
</evidence>
<evidence type="ECO:0000256" key="2">
    <source>
        <dbReference type="ARBA" id="ARBA00006171"/>
    </source>
</evidence>
<reference evidence="5" key="1">
    <citation type="submission" date="2021-12" db="EMBL/GenBank/DDBJ databases">
        <authorList>
            <person name="Veyrier F.J."/>
        </authorList>
    </citation>
    <scope>NUCLEOTIDE SEQUENCE</scope>
    <source>
        <strain evidence="5">SAG 1488-6</strain>
    </source>
</reference>
<name>A0ABY4EAY4_VITST</name>
<dbReference type="Gene3D" id="1.10.150.240">
    <property type="entry name" value="Putative phosphatase, domain 2"/>
    <property type="match status" value="1"/>
</dbReference>
<dbReference type="SFLD" id="SFLDS00003">
    <property type="entry name" value="Haloacid_Dehalogenase"/>
    <property type="match status" value="1"/>
</dbReference>
<sequence length="223" mass="24900">MSFQAILFDCDGVLVDSEGITNRIIWQYMNEHGWYVSEAECYDIFLGKTVRSETALIEANLGRSIDDTWMQEFYRRRNIALLEELTAIEDSHLAVQAAYGACQGNIACASAADLHKVCMQLDKVQLKPFFKAVLSGHNCPRNKPYPDVYWAAAQALNADIAQCLIIEDSVTGIQAGVAAGATVWAYLPENSHFNAETLQLNGAKKIFSSMKNLEQLIHEHFSF</sequence>
<dbReference type="SUPFAM" id="SSF56784">
    <property type="entry name" value="HAD-like"/>
    <property type="match status" value="1"/>
</dbReference>
<organism evidence="5 6">
    <name type="scientific">Vitreoscilla stercoraria</name>
    <dbReference type="NCBI Taxonomy" id="61"/>
    <lineage>
        <taxon>Bacteria</taxon>
        <taxon>Pseudomonadati</taxon>
        <taxon>Pseudomonadota</taxon>
        <taxon>Betaproteobacteria</taxon>
        <taxon>Neisseriales</taxon>
        <taxon>Neisseriaceae</taxon>
        <taxon>Vitreoscilla</taxon>
    </lineage>
</organism>
<dbReference type="InterPro" id="IPR023198">
    <property type="entry name" value="PGP-like_dom2"/>
</dbReference>
<gene>
    <name evidence="5" type="ORF">LVJ81_08785</name>
</gene>
<dbReference type="InterPro" id="IPR023214">
    <property type="entry name" value="HAD_sf"/>
</dbReference>
<comment type="cofactor">
    <cofactor evidence="1">
        <name>Mg(2+)</name>
        <dbReference type="ChEBI" id="CHEBI:18420"/>
    </cofactor>
</comment>
<evidence type="ECO:0000313" key="5">
    <source>
        <dbReference type="EMBL" id="UOO91728.1"/>
    </source>
</evidence>
<dbReference type="NCBIfam" id="TIGR01509">
    <property type="entry name" value="HAD-SF-IA-v3"/>
    <property type="match status" value="1"/>
</dbReference>
<dbReference type="InterPro" id="IPR036412">
    <property type="entry name" value="HAD-like_sf"/>
</dbReference>
<evidence type="ECO:0000256" key="3">
    <source>
        <dbReference type="ARBA" id="ARBA00022723"/>
    </source>
</evidence>
<keyword evidence="6" id="KW-1185">Reference proteome</keyword>
<keyword evidence="3" id="KW-0479">Metal-binding</keyword>
<dbReference type="Gene3D" id="3.40.50.1000">
    <property type="entry name" value="HAD superfamily/HAD-like"/>
    <property type="match status" value="1"/>
</dbReference>
<dbReference type="PANTHER" id="PTHR46193">
    <property type="entry name" value="6-PHOSPHOGLUCONATE PHOSPHATASE"/>
    <property type="match status" value="1"/>
</dbReference>